<dbReference type="AlphaFoldDB" id="A0A1H6DU06"/>
<dbReference type="EMBL" id="FNVT01000006">
    <property type="protein sequence ID" value="SEG88524.1"/>
    <property type="molecule type" value="Genomic_DNA"/>
</dbReference>
<reference evidence="2 3" key="1">
    <citation type="submission" date="2016-10" db="EMBL/GenBank/DDBJ databases">
        <authorList>
            <person name="de Groot N.N."/>
        </authorList>
    </citation>
    <scope>NUCLEOTIDE SEQUENCE [LARGE SCALE GENOMIC DNA]</scope>
    <source>
        <strain evidence="2 3">CGMCC 4.7037</strain>
    </source>
</reference>
<protein>
    <recommendedName>
        <fullName evidence="1">DUF5753 domain-containing protein</fullName>
    </recommendedName>
</protein>
<evidence type="ECO:0000259" key="1">
    <source>
        <dbReference type="Pfam" id="PF19054"/>
    </source>
</evidence>
<organism evidence="2 3">
    <name type="scientific">Nonomuraea solani</name>
    <dbReference type="NCBI Taxonomy" id="1144553"/>
    <lineage>
        <taxon>Bacteria</taxon>
        <taxon>Bacillati</taxon>
        <taxon>Actinomycetota</taxon>
        <taxon>Actinomycetes</taxon>
        <taxon>Streptosporangiales</taxon>
        <taxon>Streptosporangiaceae</taxon>
        <taxon>Nonomuraea</taxon>
    </lineage>
</organism>
<dbReference type="Proteomes" id="UP000236732">
    <property type="component" value="Unassembled WGS sequence"/>
</dbReference>
<name>A0A1H6DU06_9ACTN</name>
<evidence type="ECO:0000313" key="3">
    <source>
        <dbReference type="Proteomes" id="UP000236732"/>
    </source>
</evidence>
<dbReference type="InterPro" id="IPR043917">
    <property type="entry name" value="DUF5753"/>
</dbReference>
<evidence type="ECO:0000313" key="2">
    <source>
        <dbReference type="EMBL" id="SEG88524.1"/>
    </source>
</evidence>
<accession>A0A1H6DU06</accession>
<proteinExistence type="predicted"/>
<keyword evidence="3" id="KW-1185">Reference proteome</keyword>
<gene>
    <name evidence="2" type="ORF">SAMN05444920_106257</name>
</gene>
<dbReference type="Pfam" id="PF19054">
    <property type="entry name" value="DUF5753"/>
    <property type="match status" value="1"/>
</dbReference>
<sequence length="202" mass="22932">MDSAWLDWRRAEKTGLTHLNVAVRELYERTRLYRSYCQDVVPGLLQTAGYTTATLAAIRDGRKVPVDDVADAVAERMARQHILYEGNHRFVFILEAAALTYRRGGPEVMIGQLGYLLEAMALPSVSLALIPPDAERAGRWPVENFYIFDDAQANVELVSGFLTITQPREIEMYTETFMRFHEIAVFGRDARALIKQAMDAFE</sequence>
<feature type="domain" description="DUF5753" evidence="1">
    <location>
        <begin position="31"/>
        <end position="196"/>
    </location>
</feature>